<evidence type="ECO:0000313" key="4">
    <source>
        <dbReference type="Proteomes" id="UP000034569"/>
    </source>
</evidence>
<reference evidence="3 4" key="1">
    <citation type="journal article" date="2015" name="Nature">
        <title>rRNA introns, odd ribosomes, and small enigmatic genomes across a large radiation of phyla.</title>
        <authorList>
            <person name="Brown C.T."/>
            <person name="Hug L.A."/>
            <person name="Thomas B.C."/>
            <person name="Sharon I."/>
            <person name="Castelle C.J."/>
            <person name="Singh A."/>
            <person name="Wilkins M.J."/>
            <person name="Williams K.H."/>
            <person name="Banfield J.F."/>
        </authorList>
    </citation>
    <scope>NUCLEOTIDE SEQUENCE [LARGE SCALE GENOMIC DNA]</scope>
</reference>
<feature type="coiled-coil region" evidence="1">
    <location>
        <begin position="38"/>
        <end position="117"/>
    </location>
</feature>
<dbReference type="AlphaFoldDB" id="A0A0G1RHU8"/>
<evidence type="ECO:0000256" key="1">
    <source>
        <dbReference type="SAM" id="Coils"/>
    </source>
</evidence>
<sequence>MRKYILSFALLFVLAALYAGAARAQVGEQLRETRQEFKQFRQAEVQEFKQRLEQLKAANQTKREEFKATVEQNRSELRTRVQTEREQLKEKLAAIKDERKKQIVERVAQQLNELNERQTNHLVQVLDKLDTALGRVGTRTDKAEANGRDISSVRTAITAANEAIAASRATVLIQAGKSYTIAVTDEAGLRKVVGDARQTLHNDLSETRKAVKTAHDAVKKAATTLAQIPQVDELKVEPSATE</sequence>
<evidence type="ECO:0000313" key="3">
    <source>
        <dbReference type="EMBL" id="KKU20515.1"/>
    </source>
</evidence>
<keyword evidence="2" id="KW-0732">Signal</keyword>
<dbReference type="SUPFAM" id="SSF58113">
    <property type="entry name" value="Apolipoprotein A-I"/>
    <property type="match status" value="1"/>
</dbReference>
<organism evidence="3 4">
    <name type="scientific">Candidatus Azambacteria bacterium GW2011_GWC1_46_13</name>
    <dbReference type="NCBI Taxonomy" id="1618619"/>
    <lineage>
        <taxon>Bacteria</taxon>
        <taxon>Candidatus Azamiibacteriota</taxon>
    </lineage>
</organism>
<evidence type="ECO:0000256" key="2">
    <source>
        <dbReference type="SAM" id="SignalP"/>
    </source>
</evidence>
<protein>
    <submittedName>
        <fullName evidence="3">Uncharacterized protein</fullName>
    </submittedName>
</protein>
<dbReference type="EMBL" id="LCLU01000047">
    <property type="protein sequence ID" value="KKU20515.1"/>
    <property type="molecule type" value="Genomic_DNA"/>
</dbReference>
<feature type="chain" id="PRO_5002539483" evidence="2">
    <location>
        <begin position="22"/>
        <end position="242"/>
    </location>
</feature>
<proteinExistence type="predicted"/>
<name>A0A0G1RHU8_9BACT</name>
<accession>A0A0G1RHU8</accession>
<keyword evidence="1" id="KW-0175">Coiled coil</keyword>
<comment type="caution">
    <text evidence="3">The sequence shown here is derived from an EMBL/GenBank/DDBJ whole genome shotgun (WGS) entry which is preliminary data.</text>
</comment>
<feature type="signal peptide" evidence="2">
    <location>
        <begin position="1"/>
        <end position="21"/>
    </location>
</feature>
<gene>
    <name evidence="3" type="ORF">UX33_C0047G0003</name>
</gene>
<dbReference type="Proteomes" id="UP000034569">
    <property type="component" value="Unassembled WGS sequence"/>
</dbReference>
<dbReference type="Gene3D" id="1.20.5.1230">
    <property type="entry name" value="Apolipoprotein A-I"/>
    <property type="match status" value="1"/>
</dbReference>